<dbReference type="AlphaFoldDB" id="A0A5S9NBM7"/>
<keyword evidence="2" id="KW-1185">Reference proteome</keyword>
<name>A0A5S9NBM7_9HYPH</name>
<dbReference type="Proteomes" id="UP000433050">
    <property type="component" value="Unassembled WGS sequence"/>
</dbReference>
<organism evidence="1 2">
    <name type="scientific">Starkeya nomas</name>
    <dbReference type="NCBI Taxonomy" id="2666134"/>
    <lineage>
        <taxon>Bacteria</taxon>
        <taxon>Pseudomonadati</taxon>
        <taxon>Pseudomonadota</taxon>
        <taxon>Alphaproteobacteria</taxon>
        <taxon>Hyphomicrobiales</taxon>
        <taxon>Xanthobacteraceae</taxon>
        <taxon>Starkeya</taxon>
    </lineage>
</organism>
<dbReference type="EMBL" id="CACSAS010000001">
    <property type="protein sequence ID" value="CAA0086975.1"/>
    <property type="molecule type" value="Genomic_DNA"/>
</dbReference>
<sequence>MSTAILPSQLKRIHMLRRQAGLDDGDYRALLRRVTGKGSAKDLSPAEADAVLRHLGVAPVTTSSAGRADGPYAGILRALWFDAYQLAIVRSSADTAMIGWVQRQTRVSHTRFLTEPEQARPAIEGLKKWIAREAGVEWPAGKGDVIGAKRAVALAQFERLVAIGAWKQFAAHRPDHLDLAAYAYARRIGPNAFEHYSEAHWDRLIQKLGIWLRGAVKARAAA</sequence>
<evidence type="ECO:0008006" key="3">
    <source>
        <dbReference type="Google" id="ProtNLM"/>
    </source>
</evidence>
<dbReference type="RefSeq" id="WP_159597692.1">
    <property type="nucleotide sequence ID" value="NZ_CACSAS010000001.1"/>
</dbReference>
<accession>A0A5S9NBM7</accession>
<evidence type="ECO:0000313" key="1">
    <source>
        <dbReference type="EMBL" id="CAA0086975.1"/>
    </source>
</evidence>
<protein>
    <recommendedName>
        <fullName evidence="3">Mu-like prophage protein gp16</fullName>
    </recommendedName>
</protein>
<dbReference type="Pfam" id="PF06252">
    <property type="entry name" value="GemA"/>
    <property type="match status" value="1"/>
</dbReference>
<evidence type="ECO:0000313" key="2">
    <source>
        <dbReference type="Proteomes" id="UP000433050"/>
    </source>
</evidence>
<proteinExistence type="predicted"/>
<gene>
    <name evidence="1" type="ORF">STARVERO_00346</name>
</gene>
<dbReference type="InterPro" id="IPR009363">
    <property type="entry name" value="Phage_Mu_Gp16"/>
</dbReference>
<reference evidence="1 2" key="1">
    <citation type="submission" date="2019-12" db="EMBL/GenBank/DDBJ databases">
        <authorList>
            <person name="Reyes-Prieto M."/>
        </authorList>
    </citation>
    <scope>NUCLEOTIDE SEQUENCE [LARGE SCALE GENOMIC DNA]</scope>
    <source>
        <strain evidence="1">HF14-78462</strain>
    </source>
</reference>